<proteinExistence type="predicted"/>
<evidence type="ECO:0000256" key="1">
    <source>
        <dbReference type="SAM" id="MobiDB-lite"/>
    </source>
</evidence>
<sequence length="133" mass="14772">MARFGRLAMKLFHVTRDSYVLSGVVATAIICAESHEAAVRHWPKVDRQMQLEVVELAPAPENQLPGVVLTTQFWGQGKPGSLASRHPEAKIFIIEFERTATTALKVTDWKDHRGPHPDFEGGDIDPQTLSPAF</sequence>
<protein>
    <submittedName>
        <fullName evidence="2">Uncharacterized protein</fullName>
    </submittedName>
</protein>
<evidence type="ECO:0000313" key="2">
    <source>
        <dbReference type="EMBL" id="ANZ50439.1"/>
    </source>
</evidence>
<accession>A0A1B2IGQ3</accession>
<feature type="compositionally biased region" description="Basic and acidic residues" evidence="1">
    <location>
        <begin position="109"/>
        <end position="119"/>
    </location>
</feature>
<feature type="region of interest" description="Disordered" evidence="1">
    <location>
        <begin position="109"/>
        <end position="133"/>
    </location>
</feature>
<organism evidence="2 3">
    <name type="scientific">Erwinia phage vB_EamM_Stratton</name>
    <dbReference type="NCBI Taxonomy" id="1883378"/>
    <lineage>
        <taxon>Viruses</taxon>
        <taxon>Duplodnaviria</taxon>
        <taxon>Heunggongvirae</taxon>
        <taxon>Uroviricota</taxon>
        <taxon>Caudoviricetes</taxon>
        <taxon>Chimalliviridae</taxon>
        <taxon>Erskinevirus</taxon>
        <taxon>Erskinevirus EaH2</taxon>
    </lineage>
</organism>
<gene>
    <name evidence="2" type="ORF">STRATTON_2</name>
</gene>
<dbReference type="EMBL" id="KX397373">
    <property type="protein sequence ID" value="ANZ50439.1"/>
    <property type="molecule type" value="Genomic_DNA"/>
</dbReference>
<dbReference type="Proteomes" id="UP000221949">
    <property type="component" value="Segment"/>
</dbReference>
<reference evidence="3" key="1">
    <citation type="submission" date="2016-06" db="EMBL/GenBank/DDBJ databases">
        <authorList>
            <person name="Berg J.A."/>
            <person name="Stratton M.L."/>
            <person name="Esplin I.D."/>
            <person name="Jensen G.L."/>
            <person name="Merrill B.D."/>
            <person name="Breakwell D.P."/>
            <person name="Hope S."/>
            <person name="Grose J.H."/>
        </authorList>
    </citation>
    <scope>NUCLEOTIDE SEQUENCE [LARGE SCALE GENOMIC DNA]</scope>
</reference>
<name>A0A1B2IGQ3_9CAUD</name>
<evidence type="ECO:0000313" key="3">
    <source>
        <dbReference type="Proteomes" id="UP000221949"/>
    </source>
</evidence>